<proteinExistence type="predicted"/>
<evidence type="ECO:0000313" key="2">
    <source>
        <dbReference type="EMBL" id="CAG7633784.1"/>
    </source>
</evidence>
<dbReference type="PROSITE" id="PS51318">
    <property type="entry name" value="TAT"/>
    <property type="match status" value="1"/>
</dbReference>
<dbReference type="Proteomes" id="UP000730618">
    <property type="component" value="Unassembled WGS sequence"/>
</dbReference>
<keyword evidence="1" id="KW-1133">Transmembrane helix</keyword>
<gene>
    <name evidence="2" type="ORF">PAECIP111802_01982</name>
</gene>
<dbReference type="InterPro" id="IPR008557">
    <property type="entry name" value="PhoX"/>
</dbReference>
<sequence>MNDKKQMSRRSFLAYVGSGTAALLAASSGLSIFGSKASAEERAEAIFTYPSDAIAASKGLIGPSNQDELLLPPGFTYDMLAAYGDPINAKGDTFGFNNSGISYHPAEGSSANGLLWVNHESADAFWVLGAKQNGHYSSAQIEKLLYAQGGSVLGVSRDAAGGWKMDAASPYARRITGLNAFELVGPARGAKAVHGASRIQGTFGNGFGGKTLWGTQLSAENHAVDTAREAGLPQTHYGWIIEADPADAGFQLRKHTALGRFQHGTIDMSLAKDNRVVVYMGDSAAYACIYKYISKGSFDPRKGKANSNLLTDGILYAADLIRGRWIEITVQAVRDALNDLRFSLPSALEYTREELLGLFREEADVYVYTSEAALILGATPTDRPKTVQTSPQEGLLFVTHTNNTAHGNLHGQISRLMEKNGDYGALEFSFETVATGGLQSGFSSPSSLIADHFGNLWISTDMGSSQLNQGAYAEFKNNGLFAVVSPLSTDRNIMQFASAPSEAALTGPCFTPDERTMFLAVQYPGANASETSHPASTWPAGSGSKLPRPAVVAISGFFSY</sequence>
<keyword evidence="3" id="KW-1185">Reference proteome</keyword>
<dbReference type="PANTHER" id="PTHR35399">
    <property type="entry name" value="SLR8030 PROTEIN"/>
    <property type="match status" value="1"/>
</dbReference>
<accession>A0ABM8VF64</accession>
<evidence type="ECO:0000256" key="1">
    <source>
        <dbReference type="SAM" id="Phobius"/>
    </source>
</evidence>
<feature type="transmembrane region" description="Helical" evidence="1">
    <location>
        <begin position="12"/>
        <end position="33"/>
    </location>
</feature>
<protein>
    <recommendedName>
        <fullName evidence="4">DUF839 domain-containing protein</fullName>
    </recommendedName>
</protein>
<keyword evidence="1" id="KW-0472">Membrane</keyword>
<dbReference type="EMBL" id="CAJVCE010000004">
    <property type="protein sequence ID" value="CAG7633784.1"/>
    <property type="molecule type" value="Genomic_DNA"/>
</dbReference>
<dbReference type="InterPro" id="IPR006311">
    <property type="entry name" value="TAT_signal"/>
</dbReference>
<keyword evidence="1" id="KW-0812">Transmembrane</keyword>
<organism evidence="2 3">
    <name type="scientific">Paenibacillus allorhizosphaerae</name>
    <dbReference type="NCBI Taxonomy" id="2849866"/>
    <lineage>
        <taxon>Bacteria</taxon>
        <taxon>Bacillati</taxon>
        <taxon>Bacillota</taxon>
        <taxon>Bacilli</taxon>
        <taxon>Bacillales</taxon>
        <taxon>Paenibacillaceae</taxon>
        <taxon>Paenibacillus</taxon>
    </lineage>
</organism>
<name>A0ABM8VF64_9BACL</name>
<comment type="caution">
    <text evidence="2">The sequence shown here is derived from an EMBL/GenBank/DDBJ whole genome shotgun (WGS) entry which is preliminary data.</text>
</comment>
<evidence type="ECO:0000313" key="3">
    <source>
        <dbReference type="Proteomes" id="UP000730618"/>
    </source>
</evidence>
<reference evidence="2 3" key="1">
    <citation type="submission" date="2021-06" db="EMBL/GenBank/DDBJ databases">
        <authorList>
            <person name="Criscuolo A."/>
        </authorList>
    </citation>
    <scope>NUCLEOTIDE SEQUENCE [LARGE SCALE GENOMIC DNA]</scope>
    <source>
        <strain evidence="3">CIP 111802</strain>
    </source>
</reference>
<dbReference type="Pfam" id="PF05787">
    <property type="entry name" value="PhoX"/>
    <property type="match status" value="1"/>
</dbReference>
<dbReference type="PANTHER" id="PTHR35399:SF2">
    <property type="entry name" value="DUF839 DOMAIN-CONTAINING PROTEIN"/>
    <property type="match status" value="1"/>
</dbReference>
<evidence type="ECO:0008006" key="4">
    <source>
        <dbReference type="Google" id="ProtNLM"/>
    </source>
</evidence>
<dbReference type="RefSeq" id="WP_218098302.1">
    <property type="nucleotide sequence ID" value="NZ_CAJVCE010000004.1"/>
</dbReference>